<keyword evidence="1" id="KW-0472">Membrane</keyword>
<keyword evidence="1" id="KW-0812">Transmembrane</keyword>
<dbReference type="EMBL" id="JBFOLJ010000007">
    <property type="protein sequence ID" value="KAL2522439.1"/>
    <property type="molecule type" value="Genomic_DNA"/>
</dbReference>
<gene>
    <name evidence="2" type="ORF">Fot_26362</name>
</gene>
<reference evidence="3" key="1">
    <citation type="submission" date="2024-07" db="EMBL/GenBank/DDBJ databases">
        <title>Two chromosome-level genome assemblies of Korean endemic species Abeliophyllum distichum and Forsythia ovata (Oleaceae).</title>
        <authorList>
            <person name="Jang H."/>
        </authorList>
    </citation>
    <scope>NUCLEOTIDE SEQUENCE [LARGE SCALE GENOMIC DNA]</scope>
</reference>
<evidence type="ECO:0000313" key="2">
    <source>
        <dbReference type="EMBL" id="KAL2522439.1"/>
    </source>
</evidence>
<protein>
    <submittedName>
        <fullName evidence="2">Uncharacterized protein</fullName>
    </submittedName>
</protein>
<dbReference type="Proteomes" id="UP001604277">
    <property type="component" value="Unassembled WGS sequence"/>
</dbReference>
<accession>A0ABD1UBP0</accession>
<name>A0ABD1UBP0_9LAMI</name>
<feature type="transmembrane region" description="Helical" evidence="1">
    <location>
        <begin position="18"/>
        <end position="37"/>
    </location>
</feature>
<sequence>MIRKNKESYGYKKDGLQFFYQTMQFFLNGLMFLDIWLSILMLDDGPRFGVIALSLWFHGPPVAACYSWEGNPSSGGCGMRDLKKQWWSDMVVGLRPMIDLRVIRLRETENNE</sequence>
<dbReference type="AlphaFoldDB" id="A0ABD1UBP0"/>
<keyword evidence="1" id="KW-1133">Transmembrane helix</keyword>
<evidence type="ECO:0000313" key="3">
    <source>
        <dbReference type="Proteomes" id="UP001604277"/>
    </source>
</evidence>
<keyword evidence="3" id="KW-1185">Reference proteome</keyword>
<evidence type="ECO:0000256" key="1">
    <source>
        <dbReference type="SAM" id="Phobius"/>
    </source>
</evidence>
<proteinExistence type="predicted"/>
<organism evidence="2 3">
    <name type="scientific">Forsythia ovata</name>
    <dbReference type="NCBI Taxonomy" id="205694"/>
    <lineage>
        <taxon>Eukaryota</taxon>
        <taxon>Viridiplantae</taxon>
        <taxon>Streptophyta</taxon>
        <taxon>Embryophyta</taxon>
        <taxon>Tracheophyta</taxon>
        <taxon>Spermatophyta</taxon>
        <taxon>Magnoliopsida</taxon>
        <taxon>eudicotyledons</taxon>
        <taxon>Gunneridae</taxon>
        <taxon>Pentapetalae</taxon>
        <taxon>asterids</taxon>
        <taxon>lamiids</taxon>
        <taxon>Lamiales</taxon>
        <taxon>Oleaceae</taxon>
        <taxon>Forsythieae</taxon>
        <taxon>Forsythia</taxon>
    </lineage>
</organism>
<comment type="caution">
    <text evidence="2">The sequence shown here is derived from an EMBL/GenBank/DDBJ whole genome shotgun (WGS) entry which is preliminary data.</text>
</comment>